<keyword evidence="12" id="KW-0997">Cell inner membrane</keyword>
<sequence length="401" mass="43333">MIPWLLDALGISASDSSAVRAFGVFRWVEFRAVLAVVLAFVTVVACAPRVIRWLITQKIGDRPEFHNRALNELTQHKSNVPTMGGVLIAGAIFGVTLLLADLRSFYVVMAMACLVSLCAIGFADDWLKLTAGRRNAASRDGLRSWEKLLFQLGVAALLGWFTYRYGVSKFAYLNEFSEMARSVNLPGLKAWVREGGVLTQNPAMLVLPAGAFVLVATLLITGFSNAVNLTDGMDGLASGITVICAFLLMILCVIAGYQSQGFVLAKYLLVPHIPLSDELAVVAGAMVGACLGFLWFNCNPAQVFMGDTGSLPLGGLLAYIAVVIRQEFLLLVVGGVFLLEIGSVVLQVGYFKMTGGKRVFRCAPIHHHFHLTGWTEQQVVVRAWVVTALLAALALAAVKLR</sequence>
<keyword evidence="12 14" id="KW-0460">Magnesium</keyword>
<evidence type="ECO:0000256" key="2">
    <source>
        <dbReference type="ARBA" id="ARBA00005583"/>
    </source>
</evidence>
<evidence type="ECO:0000256" key="5">
    <source>
        <dbReference type="ARBA" id="ARBA00022692"/>
    </source>
</evidence>
<organism evidence="15 16">
    <name type="scientific">Phycisphaera mikurensis (strain NBRC 102666 / KCTC 22515 / FYK2301M01)</name>
    <dbReference type="NCBI Taxonomy" id="1142394"/>
    <lineage>
        <taxon>Bacteria</taxon>
        <taxon>Pseudomonadati</taxon>
        <taxon>Planctomycetota</taxon>
        <taxon>Phycisphaerae</taxon>
        <taxon>Phycisphaerales</taxon>
        <taxon>Phycisphaeraceae</taxon>
        <taxon>Phycisphaera</taxon>
    </lineage>
</organism>
<reference evidence="15 16" key="1">
    <citation type="submission" date="2012-02" db="EMBL/GenBank/DDBJ databases">
        <title>Complete genome sequence of Phycisphaera mikurensis NBRC 102666.</title>
        <authorList>
            <person name="Ankai A."/>
            <person name="Hosoyama A."/>
            <person name="Terui Y."/>
            <person name="Sekine M."/>
            <person name="Fukai R."/>
            <person name="Kato Y."/>
            <person name="Nakamura S."/>
            <person name="Yamada-Narita S."/>
            <person name="Kawakoshi A."/>
            <person name="Fukunaga Y."/>
            <person name="Yamazaki S."/>
            <person name="Fujita N."/>
        </authorList>
    </citation>
    <scope>NUCLEOTIDE SEQUENCE [LARGE SCALE GENOMIC DNA]</scope>
    <source>
        <strain evidence="16">NBRC 102666 / KCTC 22515 / FYK2301M01</strain>
    </source>
</reference>
<dbReference type="AlphaFoldDB" id="I0IHB9"/>
<comment type="function">
    <text evidence="12">Catalyzes the initial step of the lipid cycle reactions in the biosynthesis of the cell wall peptidoglycan: transfers peptidoglycan precursor phospho-MurNAc-pentapeptide from UDP-MurNAc-pentapeptide onto the lipid carrier undecaprenyl phosphate, yielding undecaprenyl-pyrophosphoryl-MurNAc-pentapeptide, known as lipid I.</text>
</comment>
<evidence type="ECO:0000256" key="6">
    <source>
        <dbReference type="ARBA" id="ARBA00022960"/>
    </source>
</evidence>
<evidence type="ECO:0000256" key="1">
    <source>
        <dbReference type="ARBA" id="ARBA00004141"/>
    </source>
</evidence>
<protein>
    <recommendedName>
        <fullName evidence="12 13">Phospho-N-acetylmuramoyl-pentapeptide-transferase</fullName>
        <ecNumber evidence="12 13">2.7.8.13</ecNumber>
    </recommendedName>
    <alternativeName>
        <fullName evidence="12">UDP-MurNAc-pentapeptide phosphotransferase</fullName>
    </alternativeName>
</protein>
<dbReference type="GO" id="GO:0008360">
    <property type="term" value="P:regulation of cell shape"/>
    <property type="evidence" value="ECO:0007669"/>
    <property type="project" value="UniProtKB-KW"/>
</dbReference>
<keyword evidence="9 12" id="KW-0472">Membrane</keyword>
<dbReference type="Proteomes" id="UP000007881">
    <property type="component" value="Chromosome"/>
</dbReference>
<comment type="pathway">
    <text evidence="12">Cell wall biogenesis; peptidoglycan biosynthesis.</text>
</comment>
<dbReference type="GO" id="GO:0051301">
    <property type="term" value="P:cell division"/>
    <property type="evidence" value="ECO:0007669"/>
    <property type="project" value="UniProtKB-KW"/>
</dbReference>
<dbReference type="NCBIfam" id="TIGR00445">
    <property type="entry name" value="mraY"/>
    <property type="match status" value="1"/>
</dbReference>
<keyword evidence="12" id="KW-1003">Cell membrane</keyword>
<dbReference type="EMBL" id="AP012338">
    <property type="protein sequence ID" value="BAM04657.1"/>
    <property type="molecule type" value="Genomic_DNA"/>
</dbReference>
<feature type="transmembrane region" description="Helical" evidence="12">
    <location>
        <begin position="203"/>
        <end position="223"/>
    </location>
</feature>
<evidence type="ECO:0000256" key="12">
    <source>
        <dbReference type="HAMAP-Rule" id="MF_00038"/>
    </source>
</evidence>
<dbReference type="EC" id="2.7.8.13" evidence="12 13"/>
<dbReference type="GO" id="GO:0009252">
    <property type="term" value="P:peptidoglycan biosynthetic process"/>
    <property type="evidence" value="ECO:0007669"/>
    <property type="project" value="UniProtKB-UniRule"/>
</dbReference>
<dbReference type="InterPro" id="IPR000715">
    <property type="entry name" value="Glycosyl_transferase_4"/>
</dbReference>
<keyword evidence="8 12" id="KW-1133">Transmembrane helix</keyword>
<feature type="transmembrane region" description="Helical" evidence="12">
    <location>
        <begin position="31"/>
        <end position="51"/>
    </location>
</feature>
<keyword evidence="16" id="KW-1185">Reference proteome</keyword>
<keyword evidence="4 12" id="KW-0808">Transferase</keyword>
<dbReference type="PANTHER" id="PTHR22926:SF5">
    <property type="entry name" value="PHOSPHO-N-ACETYLMURAMOYL-PENTAPEPTIDE-TRANSFERASE HOMOLOG"/>
    <property type="match status" value="1"/>
</dbReference>
<dbReference type="PROSITE" id="PS01348">
    <property type="entry name" value="MRAY_2"/>
    <property type="match status" value="1"/>
</dbReference>
<dbReference type="InterPro" id="IPR018480">
    <property type="entry name" value="PNAcMuramoyl-5peptid_Trfase_CS"/>
</dbReference>
<dbReference type="PANTHER" id="PTHR22926">
    <property type="entry name" value="PHOSPHO-N-ACETYLMURAMOYL-PENTAPEPTIDE-TRANSFERASE"/>
    <property type="match status" value="1"/>
</dbReference>
<keyword evidence="3 12" id="KW-0132">Cell division</keyword>
<dbReference type="CDD" id="cd06852">
    <property type="entry name" value="GT_MraY"/>
    <property type="match status" value="1"/>
</dbReference>
<evidence type="ECO:0000313" key="15">
    <source>
        <dbReference type="EMBL" id="BAM04657.1"/>
    </source>
</evidence>
<evidence type="ECO:0000256" key="7">
    <source>
        <dbReference type="ARBA" id="ARBA00022984"/>
    </source>
</evidence>
<feature type="transmembrane region" description="Helical" evidence="12">
    <location>
        <begin position="105"/>
        <end position="127"/>
    </location>
</feature>
<keyword evidence="10 12" id="KW-0131">Cell cycle</keyword>
<accession>I0IHB9</accession>
<feature type="transmembrane region" description="Helical" evidence="12">
    <location>
        <begin position="279"/>
        <end position="296"/>
    </location>
</feature>
<dbReference type="GO" id="GO:0008963">
    <property type="term" value="F:phospho-N-acetylmuramoyl-pentapeptide-transferase activity"/>
    <property type="evidence" value="ECO:0007669"/>
    <property type="project" value="UniProtKB-UniRule"/>
</dbReference>
<gene>
    <name evidence="12 15" type="primary">mraY</name>
    <name evidence="15" type="ordered locus">PSMK_24980</name>
</gene>
<dbReference type="eggNOG" id="COG0472">
    <property type="taxonomic scope" value="Bacteria"/>
</dbReference>
<evidence type="ECO:0000256" key="11">
    <source>
        <dbReference type="ARBA" id="ARBA00023316"/>
    </source>
</evidence>
<dbReference type="GO" id="GO:0051992">
    <property type="term" value="F:UDP-N-acetylmuramoyl-L-alanyl-D-glutamyl-meso-2,6-diaminopimelyl-D-alanyl-D-alanine:undecaprenyl-phosphate transferase activity"/>
    <property type="evidence" value="ECO:0007669"/>
    <property type="project" value="RHEA"/>
</dbReference>
<evidence type="ECO:0000256" key="14">
    <source>
        <dbReference type="PIRSR" id="PIRSR600715-1"/>
    </source>
</evidence>
<dbReference type="UniPathway" id="UPA00219"/>
<feature type="transmembrane region" description="Helical" evidence="12">
    <location>
        <begin position="379"/>
        <end position="398"/>
    </location>
</feature>
<comment type="cofactor">
    <cofactor evidence="12 14">
        <name>Mg(2+)</name>
        <dbReference type="ChEBI" id="CHEBI:18420"/>
    </cofactor>
</comment>
<dbReference type="PATRIC" id="fig|1142394.8.peg.2580"/>
<dbReference type="Pfam" id="PF00953">
    <property type="entry name" value="Glycos_transf_4"/>
    <property type="match status" value="1"/>
</dbReference>
<feature type="transmembrane region" description="Helical" evidence="12">
    <location>
        <begin position="328"/>
        <end position="351"/>
    </location>
</feature>
<dbReference type="KEGG" id="phm:PSMK_24980"/>
<dbReference type="HAMAP" id="MF_00038">
    <property type="entry name" value="MraY"/>
    <property type="match status" value="1"/>
</dbReference>
<dbReference type="RefSeq" id="WP_014437870.1">
    <property type="nucleotide sequence ID" value="NC_017080.1"/>
</dbReference>
<dbReference type="HOGENOM" id="CLU_023982_0_0_0"/>
<keyword evidence="11 12" id="KW-0961">Cell wall biogenesis/degradation</keyword>
<evidence type="ECO:0000256" key="4">
    <source>
        <dbReference type="ARBA" id="ARBA00022679"/>
    </source>
</evidence>
<evidence type="ECO:0000256" key="13">
    <source>
        <dbReference type="NCBIfam" id="TIGR00445"/>
    </source>
</evidence>
<feature type="transmembrane region" description="Helical" evidence="12">
    <location>
        <begin position="235"/>
        <end position="259"/>
    </location>
</feature>
<feature type="binding site" evidence="14">
    <location>
        <position position="307"/>
    </location>
    <ligand>
        <name>Mg(2+)</name>
        <dbReference type="ChEBI" id="CHEBI:18420"/>
    </ligand>
</feature>
<dbReference type="GO" id="GO:0046872">
    <property type="term" value="F:metal ion binding"/>
    <property type="evidence" value="ECO:0007669"/>
    <property type="project" value="UniProtKB-KW"/>
</dbReference>
<dbReference type="STRING" id="1142394.PSMK_24980"/>
<feature type="transmembrane region" description="Helical" evidence="12">
    <location>
        <begin position="148"/>
        <end position="166"/>
    </location>
</feature>
<name>I0IHB9_PHYMF</name>
<evidence type="ECO:0000256" key="9">
    <source>
        <dbReference type="ARBA" id="ARBA00023136"/>
    </source>
</evidence>
<dbReference type="InterPro" id="IPR003524">
    <property type="entry name" value="PNAcMuramoyl-5peptid_Trfase"/>
</dbReference>
<feature type="transmembrane region" description="Helical" evidence="12">
    <location>
        <begin position="80"/>
        <end position="99"/>
    </location>
</feature>
<keyword evidence="5 12" id="KW-0812">Transmembrane</keyword>
<proteinExistence type="inferred from homology"/>
<evidence type="ECO:0000256" key="8">
    <source>
        <dbReference type="ARBA" id="ARBA00022989"/>
    </source>
</evidence>
<keyword evidence="7 12" id="KW-0573">Peptidoglycan synthesis</keyword>
<keyword evidence="12 14" id="KW-0479">Metal-binding</keyword>
<comment type="subcellular location">
    <subcellularLocation>
        <location evidence="12">Cell inner membrane</location>
        <topology evidence="12">Multi-pass membrane protein</topology>
    </subcellularLocation>
    <subcellularLocation>
        <location evidence="1">Membrane</location>
        <topology evidence="1">Multi-pass membrane protein</topology>
    </subcellularLocation>
</comment>
<dbReference type="GO" id="GO:0071555">
    <property type="term" value="P:cell wall organization"/>
    <property type="evidence" value="ECO:0007669"/>
    <property type="project" value="UniProtKB-KW"/>
</dbReference>
<feature type="transmembrane region" description="Helical" evidence="12">
    <location>
        <begin position="303"/>
        <end position="322"/>
    </location>
</feature>
<evidence type="ECO:0000256" key="10">
    <source>
        <dbReference type="ARBA" id="ARBA00023306"/>
    </source>
</evidence>
<evidence type="ECO:0000256" key="3">
    <source>
        <dbReference type="ARBA" id="ARBA00022618"/>
    </source>
</evidence>
<dbReference type="GO" id="GO:0005886">
    <property type="term" value="C:plasma membrane"/>
    <property type="evidence" value="ECO:0007669"/>
    <property type="project" value="UniProtKB-SubCell"/>
</dbReference>
<feature type="binding site" evidence="14">
    <location>
        <position position="228"/>
    </location>
    <ligand>
        <name>Mg(2+)</name>
        <dbReference type="ChEBI" id="CHEBI:18420"/>
    </ligand>
</feature>
<keyword evidence="6 12" id="KW-0133">Cell shape</keyword>
<evidence type="ECO:0000313" key="16">
    <source>
        <dbReference type="Proteomes" id="UP000007881"/>
    </source>
</evidence>
<comment type="similarity">
    <text evidence="2 12">Belongs to the glycosyltransferase 4 family. MraY subfamily.</text>
</comment>
<comment type="catalytic activity">
    <reaction evidence="12">
        <text>UDP-N-acetyl-alpha-D-muramoyl-L-alanyl-gamma-D-glutamyl-meso-2,6-diaminopimeloyl-D-alanyl-D-alanine + di-trans,octa-cis-undecaprenyl phosphate = di-trans,octa-cis-undecaprenyl diphospho-N-acetyl-alpha-D-muramoyl-L-alanyl-D-glutamyl-meso-2,6-diaminopimeloyl-D-alanyl-D-alanine + UMP</text>
        <dbReference type="Rhea" id="RHEA:28386"/>
        <dbReference type="ChEBI" id="CHEBI:57865"/>
        <dbReference type="ChEBI" id="CHEBI:60392"/>
        <dbReference type="ChEBI" id="CHEBI:61386"/>
        <dbReference type="ChEBI" id="CHEBI:61387"/>
        <dbReference type="EC" id="2.7.8.13"/>
    </reaction>
</comment>